<dbReference type="Proteomes" id="UP000006428">
    <property type="component" value="Unassembled WGS sequence"/>
</dbReference>
<dbReference type="EMBL" id="AGVO01000081">
    <property type="protein sequence ID" value="EHI50594.1"/>
    <property type="molecule type" value="Genomic_DNA"/>
</dbReference>
<comment type="caution">
    <text evidence="1">The sequence shown here is derived from an EMBL/GenBank/DDBJ whole genome shotgun (WGS) entry which is preliminary data.</text>
</comment>
<keyword evidence="2" id="KW-1185">Reference proteome</keyword>
<organism evidence="1 2">
    <name type="scientific">Aeromonas salmonicida subsp. salmonicida 01-B526</name>
    <dbReference type="NCBI Taxonomy" id="1076135"/>
    <lineage>
        <taxon>Bacteria</taxon>
        <taxon>Pseudomonadati</taxon>
        <taxon>Pseudomonadota</taxon>
        <taxon>Gammaproteobacteria</taxon>
        <taxon>Aeromonadales</taxon>
        <taxon>Aeromonadaceae</taxon>
        <taxon>Aeromonas</taxon>
    </lineage>
</organism>
<gene>
    <name evidence="1" type="ORF">IYQ_20711</name>
</gene>
<name>A0ABP2MV61_AERSS</name>
<accession>A0ABP2MV61</accession>
<protein>
    <submittedName>
        <fullName evidence="1">Uncharacterized protein</fullName>
    </submittedName>
</protein>
<evidence type="ECO:0000313" key="1">
    <source>
        <dbReference type="EMBL" id="EHI50594.1"/>
    </source>
</evidence>
<proteinExistence type="predicted"/>
<evidence type="ECO:0000313" key="2">
    <source>
        <dbReference type="Proteomes" id="UP000006428"/>
    </source>
</evidence>
<sequence>MQKQIPTLLQAFRKRLYEMIFWISVNTQLSPVLAIERLFKTWMGKRGRMGFISSAGEK</sequence>
<reference evidence="1 2" key="1">
    <citation type="journal article" date="2012" name="Front. Microbiol.">
        <title>Draft Genome Sequence of the Virulent Strain 01-B526 of the Fish Pathogen Aeromonas salmonicida.</title>
        <authorList>
            <person name="Charette S.J."/>
            <person name="Brochu F."/>
            <person name="Boyle B."/>
            <person name="Filion G."/>
            <person name="Tanaka K.H."/>
            <person name="Derome N."/>
        </authorList>
    </citation>
    <scope>NUCLEOTIDE SEQUENCE [LARGE SCALE GENOMIC DNA]</scope>
    <source>
        <strain evidence="1 2">01-B526</strain>
    </source>
</reference>